<dbReference type="Proteomes" id="UP000464700">
    <property type="component" value="Chromosome"/>
</dbReference>
<gene>
    <name evidence="1" type="ORF">F1325_15355</name>
</gene>
<dbReference type="KEGG" id="pcol:F1325_15355"/>
<proteinExistence type="predicted"/>
<evidence type="ECO:0000313" key="2">
    <source>
        <dbReference type="Proteomes" id="UP000464700"/>
    </source>
</evidence>
<evidence type="ECO:0000313" key="1">
    <source>
        <dbReference type="EMBL" id="QHN11747.1"/>
    </source>
</evidence>
<reference evidence="1 2" key="1">
    <citation type="submission" date="2019-09" db="EMBL/GenBank/DDBJ databases">
        <title>Emergence of a chromosome-mediated tetracycline resistance gene in Proteus strain.</title>
        <authorList>
            <person name="He D."/>
            <person name="Wang L."/>
        </authorList>
    </citation>
    <scope>NUCLEOTIDE SEQUENCE [LARGE SCALE GENOMIC DNA]</scope>
    <source>
        <strain evidence="1 2">T60</strain>
    </source>
</reference>
<dbReference type="AlphaFoldDB" id="A0A6I7DFY0"/>
<protein>
    <submittedName>
        <fullName evidence="1">Uncharacterized protein</fullName>
    </submittedName>
</protein>
<dbReference type="EMBL" id="CP043925">
    <property type="protein sequence ID" value="QHN11747.1"/>
    <property type="molecule type" value="Genomic_DNA"/>
</dbReference>
<organism evidence="1 2">
    <name type="scientific">Proteus columbae</name>
    <dbReference type="NCBI Taxonomy" id="1987580"/>
    <lineage>
        <taxon>Bacteria</taxon>
        <taxon>Pseudomonadati</taxon>
        <taxon>Pseudomonadota</taxon>
        <taxon>Gammaproteobacteria</taxon>
        <taxon>Enterobacterales</taxon>
        <taxon>Morganellaceae</taxon>
        <taxon>Proteus</taxon>
    </lineage>
</organism>
<name>A0A6I7DFY0_9GAMM</name>
<accession>A0A6I7DFY0</accession>
<keyword evidence="2" id="KW-1185">Reference proteome</keyword>
<sequence length="101" mass="11565">MADIYDVVIRHDLNRMTTQELKNVIRDSEDACAGLALGMRTVGQLAAHSLNSDEYTDKNAREHLNGMSDLLIYLPRIINAIQQNLLTAQYEIQRREVKHDQ</sequence>
<dbReference type="RefSeq" id="WP_151251035.1">
    <property type="nucleotide sequence ID" value="NZ_CP043925.1"/>
</dbReference>